<gene>
    <name evidence="2" type="ORF">CSSPJE1EN2_LOCUS24311</name>
</gene>
<accession>A0ABP1C2I0</accession>
<dbReference type="InterPro" id="IPR029001">
    <property type="entry name" value="ITPase-like_fam"/>
</dbReference>
<dbReference type="Proteomes" id="UP001497522">
    <property type="component" value="Chromosome 9"/>
</dbReference>
<evidence type="ECO:0000256" key="1">
    <source>
        <dbReference type="ARBA" id="ARBA00022801"/>
    </source>
</evidence>
<proteinExistence type="inferred from homology"/>
<dbReference type="PANTHER" id="PTHR43213">
    <property type="entry name" value="BIFUNCTIONAL DTTP/UTP PYROPHOSPHATASE/METHYLTRANSFERASE PROTEIN-RELATED"/>
    <property type="match status" value="1"/>
</dbReference>
<dbReference type="HAMAP" id="MF_00528">
    <property type="entry name" value="Maf"/>
    <property type="match status" value="1"/>
</dbReference>
<evidence type="ECO:0000313" key="2">
    <source>
        <dbReference type="EMBL" id="CAK9883060.1"/>
    </source>
</evidence>
<evidence type="ECO:0000313" key="3">
    <source>
        <dbReference type="Proteomes" id="UP001497522"/>
    </source>
</evidence>
<name>A0ABP1C2I0_9BRYO</name>
<protein>
    <recommendedName>
        <fullName evidence="4">Maf-like protein</fullName>
    </recommendedName>
</protein>
<evidence type="ECO:0008006" key="4">
    <source>
        <dbReference type="Google" id="ProtNLM"/>
    </source>
</evidence>
<keyword evidence="3" id="KW-1185">Reference proteome</keyword>
<dbReference type="PIRSF" id="PIRSF006305">
    <property type="entry name" value="Maf"/>
    <property type="match status" value="1"/>
</dbReference>
<dbReference type="PANTHER" id="PTHR43213:SF4">
    <property type="entry name" value="7-METHYL-GTP PYROPHOSPHATASE"/>
    <property type="match status" value="1"/>
</dbReference>
<dbReference type="InterPro" id="IPR003697">
    <property type="entry name" value="Maf-like"/>
</dbReference>
<dbReference type="Gene3D" id="3.90.950.10">
    <property type="match status" value="1"/>
</dbReference>
<dbReference type="Pfam" id="PF02545">
    <property type="entry name" value="Maf"/>
    <property type="match status" value="1"/>
</dbReference>
<sequence>MMPASWRIILGSSSKTRQAILRELGYDFDVLTADIDESAIRRESAEDLVLALAEAKAEAILAKLASAQQHSDEASSRNIQTLVLLITADQVVLHQGLILEKPRDAQQAREFIRGYSRAPASTVGAVVVKNLTTGVSVSGVDKTEVYFHPIPDEVVEALVAEGEVFYAAGGLLVEHPLVSPLVEAMVGSIDSVMGLPKDLTISLIAKALASKP</sequence>
<keyword evidence="1" id="KW-0378">Hydrolase</keyword>
<reference evidence="2" key="1">
    <citation type="submission" date="2024-03" db="EMBL/GenBank/DDBJ databases">
        <authorList>
            <consortium name="ELIXIR-Norway"/>
            <consortium name="Elixir Norway"/>
        </authorList>
    </citation>
    <scope>NUCLEOTIDE SEQUENCE</scope>
</reference>
<dbReference type="SUPFAM" id="SSF52972">
    <property type="entry name" value="ITPase-like"/>
    <property type="match status" value="1"/>
</dbReference>
<organism evidence="2 3">
    <name type="scientific">Sphagnum jensenii</name>
    <dbReference type="NCBI Taxonomy" id="128206"/>
    <lineage>
        <taxon>Eukaryota</taxon>
        <taxon>Viridiplantae</taxon>
        <taxon>Streptophyta</taxon>
        <taxon>Embryophyta</taxon>
        <taxon>Bryophyta</taxon>
        <taxon>Sphagnophytina</taxon>
        <taxon>Sphagnopsida</taxon>
        <taxon>Sphagnales</taxon>
        <taxon>Sphagnaceae</taxon>
        <taxon>Sphagnum</taxon>
    </lineage>
</organism>
<dbReference type="EMBL" id="OZ023710">
    <property type="protein sequence ID" value="CAK9883060.1"/>
    <property type="molecule type" value="Genomic_DNA"/>
</dbReference>